<gene>
    <name evidence="2" type="ORF">AVDCRST_MAG46-3242</name>
</gene>
<dbReference type="InterPro" id="IPR051161">
    <property type="entry name" value="Mannose-6P_isomerase_type2"/>
</dbReference>
<dbReference type="InterPro" id="IPR011051">
    <property type="entry name" value="RmlC_Cupin_sf"/>
</dbReference>
<dbReference type="AlphaFoldDB" id="A0A6J4MI21"/>
<dbReference type="PANTHER" id="PTHR46390:SF1">
    <property type="entry name" value="MANNOSE-1-PHOSPHATE GUANYLYLTRANSFERASE"/>
    <property type="match status" value="1"/>
</dbReference>
<evidence type="ECO:0000259" key="1">
    <source>
        <dbReference type="Pfam" id="PF01050"/>
    </source>
</evidence>
<dbReference type="GO" id="GO:0009298">
    <property type="term" value="P:GDP-mannose biosynthetic process"/>
    <property type="evidence" value="ECO:0007669"/>
    <property type="project" value="TreeGrafter"/>
</dbReference>
<feature type="domain" description="Mannose-6-phosphate isomerase type II C-terminal" evidence="1">
    <location>
        <begin position="4"/>
        <end position="110"/>
    </location>
</feature>
<proteinExistence type="predicted"/>
<dbReference type="CDD" id="cd02213">
    <property type="entry name" value="cupin_PMI_typeII_C"/>
    <property type="match status" value="1"/>
</dbReference>
<dbReference type="GO" id="GO:0005976">
    <property type="term" value="P:polysaccharide metabolic process"/>
    <property type="evidence" value="ECO:0007669"/>
    <property type="project" value="InterPro"/>
</dbReference>
<sequence>MSMQRAERPWGSWHVVDEGYGFKTKRIEIRPGHRMSLQRHLHRQEHWFVVFGEIEATIEGVTTRVRAGSSIDVPRGALHRLGNDTLQMAMVVEVQQGIYTGEDDIERLADDYGRQEPVG</sequence>
<dbReference type="EMBL" id="CADCUD010000230">
    <property type="protein sequence ID" value="CAA9360513.1"/>
    <property type="molecule type" value="Genomic_DNA"/>
</dbReference>
<accession>A0A6J4MI21</accession>
<organism evidence="2">
    <name type="scientific">uncultured Nocardioidaceae bacterium</name>
    <dbReference type="NCBI Taxonomy" id="253824"/>
    <lineage>
        <taxon>Bacteria</taxon>
        <taxon>Bacillati</taxon>
        <taxon>Actinomycetota</taxon>
        <taxon>Actinomycetes</taxon>
        <taxon>Propionibacteriales</taxon>
        <taxon>Nocardioidaceae</taxon>
        <taxon>environmental samples</taxon>
    </lineage>
</organism>
<evidence type="ECO:0000313" key="2">
    <source>
        <dbReference type="EMBL" id="CAA9360513.1"/>
    </source>
</evidence>
<reference evidence="2" key="1">
    <citation type="submission" date="2020-02" db="EMBL/GenBank/DDBJ databases">
        <authorList>
            <person name="Meier V. D."/>
        </authorList>
    </citation>
    <scope>NUCLEOTIDE SEQUENCE</scope>
    <source>
        <strain evidence="2">AVDCRST_MAG46</strain>
    </source>
</reference>
<dbReference type="Pfam" id="PF01050">
    <property type="entry name" value="MannoseP_isomer"/>
    <property type="match status" value="1"/>
</dbReference>
<dbReference type="Gene3D" id="2.60.120.10">
    <property type="entry name" value="Jelly Rolls"/>
    <property type="match status" value="1"/>
</dbReference>
<dbReference type="GO" id="GO:0004475">
    <property type="term" value="F:mannose-1-phosphate guanylyltransferase (GTP) activity"/>
    <property type="evidence" value="ECO:0007669"/>
    <property type="project" value="TreeGrafter"/>
</dbReference>
<dbReference type="InterPro" id="IPR001538">
    <property type="entry name" value="Man6P_isomerase-2_C"/>
</dbReference>
<dbReference type="InterPro" id="IPR014710">
    <property type="entry name" value="RmlC-like_jellyroll"/>
</dbReference>
<name>A0A6J4MI21_9ACTN</name>
<dbReference type="PANTHER" id="PTHR46390">
    <property type="entry name" value="MANNOSE-1-PHOSPHATE GUANYLYLTRANSFERASE"/>
    <property type="match status" value="1"/>
</dbReference>
<dbReference type="SUPFAM" id="SSF51182">
    <property type="entry name" value="RmlC-like cupins"/>
    <property type="match status" value="1"/>
</dbReference>
<protein>
    <recommendedName>
        <fullName evidence="1">Mannose-6-phosphate isomerase type II C-terminal domain-containing protein</fullName>
    </recommendedName>
</protein>